<reference evidence="3" key="1">
    <citation type="journal article" date="2019" name="Int. J. Syst. Evol. Microbiol.">
        <title>The Global Catalogue of Microorganisms (GCM) 10K type strain sequencing project: providing services to taxonomists for standard genome sequencing and annotation.</title>
        <authorList>
            <consortium name="The Broad Institute Genomics Platform"/>
            <consortium name="The Broad Institute Genome Sequencing Center for Infectious Disease"/>
            <person name="Wu L."/>
            <person name="Ma J."/>
        </authorList>
    </citation>
    <scope>NUCLEOTIDE SEQUENCE [LARGE SCALE GENOMIC DNA]</scope>
    <source>
        <strain evidence="3">JCM 10425</strain>
    </source>
</reference>
<organism evidence="2 3">
    <name type="scientific">Cryptosporangium japonicum</name>
    <dbReference type="NCBI Taxonomy" id="80872"/>
    <lineage>
        <taxon>Bacteria</taxon>
        <taxon>Bacillati</taxon>
        <taxon>Actinomycetota</taxon>
        <taxon>Actinomycetes</taxon>
        <taxon>Cryptosporangiales</taxon>
        <taxon>Cryptosporangiaceae</taxon>
        <taxon>Cryptosporangium</taxon>
    </lineage>
</organism>
<dbReference type="InterPro" id="IPR041698">
    <property type="entry name" value="Methyltransf_25"/>
</dbReference>
<dbReference type="InterPro" id="IPR029063">
    <property type="entry name" value="SAM-dependent_MTases_sf"/>
</dbReference>
<accession>A0ABP3EPB9</accession>
<keyword evidence="2" id="KW-0808">Transferase</keyword>
<dbReference type="GO" id="GO:0032259">
    <property type="term" value="P:methylation"/>
    <property type="evidence" value="ECO:0007669"/>
    <property type="project" value="UniProtKB-KW"/>
</dbReference>
<dbReference type="CDD" id="cd02440">
    <property type="entry name" value="AdoMet_MTases"/>
    <property type="match status" value="1"/>
</dbReference>
<dbReference type="SUPFAM" id="SSF53335">
    <property type="entry name" value="S-adenosyl-L-methionine-dependent methyltransferases"/>
    <property type="match status" value="1"/>
</dbReference>
<dbReference type="EMBL" id="BAAAGX010000028">
    <property type="protein sequence ID" value="GAA0267850.1"/>
    <property type="molecule type" value="Genomic_DNA"/>
</dbReference>
<feature type="domain" description="Methyltransferase" evidence="1">
    <location>
        <begin position="12"/>
        <end position="104"/>
    </location>
</feature>
<name>A0ABP3EPB9_9ACTN</name>
<evidence type="ECO:0000313" key="2">
    <source>
        <dbReference type="EMBL" id="GAA0267850.1"/>
    </source>
</evidence>
<dbReference type="PANTHER" id="PTHR43591:SF24">
    <property type="entry name" value="2-METHOXY-6-POLYPRENYL-1,4-BENZOQUINOL METHYLASE, MITOCHONDRIAL"/>
    <property type="match status" value="1"/>
</dbReference>
<dbReference type="PANTHER" id="PTHR43591">
    <property type="entry name" value="METHYLTRANSFERASE"/>
    <property type="match status" value="1"/>
</dbReference>
<evidence type="ECO:0000259" key="1">
    <source>
        <dbReference type="Pfam" id="PF13649"/>
    </source>
</evidence>
<keyword evidence="3" id="KW-1185">Reference proteome</keyword>
<dbReference type="Pfam" id="PF13649">
    <property type="entry name" value="Methyltransf_25"/>
    <property type="match status" value="1"/>
</dbReference>
<sequence>MAATGIGPGRRVLDVAAGTGNVAIPAALTGAAVVAADLTPALLAAGQKLAADRGASLTWREADAEDLPFEADEFDVVVSCVGAMFAPHHRATADEIVRVCRPGGTIGLISWTPGGFVGQLFATMKPFVAPPPPGVQPPPLWGSEDHVADLFGDRVGGVVAEKRTVRISAFASGAQFRDYFKANYGPTIVAYRGLDRAAELDAELAALGDRALVDGVMEWEYLLWTATVV</sequence>
<comment type="caution">
    <text evidence="2">The sequence shown here is derived from an EMBL/GenBank/DDBJ whole genome shotgun (WGS) entry which is preliminary data.</text>
</comment>
<dbReference type="Proteomes" id="UP001500967">
    <property type="component" value="Unassembled WGS sequence"/>
</dbReference>
<protein>
    <submittedName>
        <fullName evidence="2">Class I SAM-dependent methyltransferase</fullName>
    </submittedName>
</protein>
<gene>
    <name evidence="2" type="ORF">GCM10009539_63400</name>
</gene>
<dbReference type="GO" id="GO:0008168">
    <property type="term" value="F:methyltransferase activity"/>
    <property type="evidence" value="ECO:0007669"/>
    <property type="project" value="UniProtKB-KW"/>
</dbReference>
<proteinExistence type="predicted"/>
<dbReference type="Gene3D" id="3.40.50.150">
    <property type="entry name" value="Vaccinia Virus protein VP39"/>
    <property type="match status" value="1"/>
</dbReference>
<evidence type="ECO:0000313" key="3">
    <source>
        <dbReference type="Proteomes" id="UP001500967"/>
    </source>
</evidence>
<keyword evidence="2" id="KW-0489">Methyltransferase</keyword>